<dbReference type="AlphaFoldDB" id="A0A3S3PH85"/>
<dbReference type="Proteomes" id="UP000288071">
    <property type="component" value="Unassembled WGS sequence"/>
</dbReference>
<keyword evidence="3" id="KW-1185">Reference proteome</keyword>
<dbReference type="InterPro" id="IPR032710">
    <property type="entry name" value="NTF2-like_dom_sf"/>
</dbReference>
<dbReference type="Pfam" id="PF12680">
    <property type="entry name" value="SnoaL_2"/>
    <property type="match status" value="1"/>
</dbReference>
<comment type="caution">
    <text evidence="2">The sequence shown here is derived from an EMBL/GenBank/DDBJ whole genome shotgun (WGS) entry which is preliminary data.</text>
</comment>
<evidence type="ECO:0000313" key="3">
    <source>
        <dbReference type="Proteomes" id="UP000288071"/>
    </source>
</evidence>
<dbReference type="SUPFAM" id="SSF54427">
    <property type="entry name" value="NTF2-like"/>
    <property type="match status" value="1"/>
</dbReference>
<dbReference type="InterPro" id="IPR037401">
    <property type="entry name" value="SnoaL-like"/>
</dbReference>
<name>A0A3S3PH85_9RHOB</name>
<dbReference type="EMBL" id="SAVA01000002">
    <property type="protein sequence ID" value="RWR54006.1"/>
    <property type="molecule type" value="Genomic_DNA"/>
</dbReference>
<reference evidence="3" key="1">
    <citation type="submission" date="2019-01" db="EMBL/GenBank/DDBJ databases">
        <title>Sinorhodobacter populi sp. nov. isolated from the symptomatic bark tissue of Populus euramericana canker.</title>
        <authorList>
            <person name="Li Y."/>
        </authorList>
    </citation>
    <scope>NUCLEOTIDE SEQUENCE [LARGE SCALE GENOMIC DNA]</scope>
    <source>
        <strain evidence="3">CGMCC 1.12963</strain>
    </source>
</reference>
<dbReference type="Gene3D" id="3.10.450.50">
    <property type="match status" value="1"/>
</dbReference>
<proteinExistence type="predicted"/>
<organism evidence="2 3">
    <name type="scientific">Paenirhodobacter huangdaonensis</name>
    <dbReference type="NCBI Taxonomy" id="2501515"/>
    <lineage>
        <taxon>Bacteria</taxon>
        <taxon>Pseudomonadati</taxon>
        <taxon>Pseudomonadota</taxon>
        <taxon>Alphaproteobacteria</taxon>
        <taxon>Rhodobacterales</taxon>
        <taxon>Rhodobacter group</taxon>
        <taxon>Paenirhodobacter</taxon>
    </lineage>
</organism>
<protein>
    <submittedName>
        <fullName evidence="2">Nuclear transport factor 2 family protein</fullName>
    </submittedName>
</protein>
<evidence type="ECO:0000259" key="1">
    <source>
        <dbReference type="Pfam" id="PF12680"/>
    </source>
</evidence>
<sequence length="148" mass="16068">MTGKFDTFGDVLRGALGPRLTSTDDFLDLFAEDVIFEFPYAPPGMPGRLDGRESLAAYLERLGPLLEFDGFELRSSYPSGDTVIFEFTCDGRGAATGKAYNQSYISVVTLRDGRIAQYRDYWNPLILRAALGEEGGVAALAGEDAAHG</sequence>
<accession>A0A3S3PH85</accession>
<reference evidence="2 3" key="2">
    <citation type="submission" date="2019-01" db="EMBL/GenBank/DDBJ databases">
        <title>Sinorhodobacter populi sp. nov. isolated from the symptomatic bark tissue of Populus euramericana canker.</title>
        <authorList>
            <person name="Xu G."/>
        </authorList>
    </citation>
    <scope>NUCLEOTIDE SEQUENCE [LARGE SCALE GENOMIC DNA]</scope>
    <source>
        <strain evidence="2 3">CGMCC 1.12963</strain>
    </source>
</reference>
<dbReference type="RefSeq" id="WP_128155359.1">
    <property type="nucleotide sequence ID" value="NZ_JBHSOM010000016.1"/>
</dbReference>
<evidence type="ECO:0000313" key="2">
    <source>
        <dbReference type="EMBL" id="RWR54006.1"/>
    </source>
</evidence>
<feature type="domain" description="SnoaL-like" evidence="1">
    <location>
        <begin position="24"/>
        <end position="117"/>
    </location>
</feature>
<gene>
    <name evidence="2" type="ORF">EOW66_05170</name>
</gene>